<evidence type="ECO:0000256" key="9">
    <source>
        <dbReference type="ARBA" id="ARBA00023125"/>
    </source>
</evidence>
<feature type="compositionally biased region" description="Low complexity" evidence="13">
    <location>
        <begin position="727"/>
        <end position="741"/>
    </location>
</feature>
<evidence type="ECO:0000256" key="5">
    <source>
        <dbReference type="ARBA" id="ARBA00022737"/>
    </source>
</evidence>
<proteinExistence type="inferred from homology"/>
<feature type="domain" description="C2H2-type" evidence="14">
    <location>
        <begin position="538"/>
        <end position="567"/>
    </location>
</feature>
<dbReference type="FunFam" id="3.30.160.60:FF:000019">
    <property type="entry name" value="GLI family zinc finger 3"/>
    <property type="match status" value="1"/>
</dbReference>
<feature type="region of interest" description="Disordered" evidence="13">
    <location>
        <begin position="398"/>
        <end position="426"/>
    </location>
</feature>
<keyword evidence="7" id="KW-0862">Zinc</keyword>
<dbReference type="GO" id="GO:0008270">
    <property type="term" value="F:zinc ion binding"/>
    <property type="evidence" value="ECO:0007669"/>
    <property type="project" value="UniProtKB-KW"/>
</dbReference>
<dbReference type="AlphaFoldDB" id="A0A8T2LEE1"/>
<comment type="caution">
    <text evidence="15">The sequence shown here is derived from an EMBL/GenBank/DDBJ whole genome shotgun (WGS) entry which is preliminary data.</text>
</comment>
<feature type="compositionally biased region" description="Pro residues" evidence="13">
    <location>
        <begin position="292"/>
        <end position="305"/>
    </location>
</feature>
<accession>A0A8T2LEE1</accession>
<dbReference type="InterPro" id="IPR013087">
    <property type="entry name" value="Znf_C2H2_type"/>
</dbReference>
<comment type="similarity">
    <text evidence="2">Belongs to the GLI C2H2-type zinc-finger protein family.</text>
</comment>
<keyword evidence="4" id="KW-0479">Metal-binding</keyword>
<feature type="domain" description="C2H2-type" evidence="14">
    <location>
        <begin position="598"/>
        <end position="627"/>
    </location>
</feature>
<dbReference type="FunFam" id="3.30.160.60:FF:000036">
    <property type="entry name" value="GLI family zinc finger 3"/>
    <property type="match status" value="1"/>
</dbReference>
<evidence type="ECO:0000256" key="10">
    <source>
        <dbReference type="ARBA" id="ARBA00023163"/>
    </source>
</evidence>
<dbReference type="PANTHER" id="PTHR45718">
    <property type="entry name" value="TRANSCRIPTIONAL ACTIVATOR CUBITUS INTERRUPTUS"/>
    <property type="match status" value="1"/>
</dbReference>
<dbReference type="Gene3D" id="3.30.160.60">
    <property type="entry name" value="Classic Zinc Finger"/>
    <property type="match status" value="5"/>
</dbReference>
<comment type="subcellular location">
    <subcellularLocation>
        <location evidence="1">Nucleus</location>
    </subcellularLocation>
</comment>
<feature type="domain" description="C2H2-type" evidence="14">
    <location>
        <begin position="471"/>
        <end position="501"/>
    </location>
</feature>
<keyword evidence="8" id="KW-0805">Transcription regulation</keyword>
<evidence type="ECO:0000256" key="12">
    <source>
        <dbReference type="PROSITE-ProRule" id="PRU00042"/>
    </source>
</evidence>
<gene>
    <name evidence="15" type="primary">GLIS1</name>
    <name evidence="15" type="ORF">AMEX_G15027</name>
</gene>
<dbReference type="PROSITE" id="PS50157">
    <property type="entry name" value="ZINC_FINGER_C2H2_2"/>
    <property type="match status" value="5"/>
</dbReference>
<dbReference type="GO" id="GO:0000978">
    <property type="term" value="F:RNA polymerase II cis-regulatory region sequence-specific DNA binding"/>
    <property type="evidence" value="ECO:0007669"/>
    <property type="project" value="TreeGrafter"/>
</dbReference>
<dbReference type="FunFam" id="3.30.160.60:FF:000031">
    <property type="entry name" value="GLI family zinc finger 3"/>
    <property type="match status" value="1"/>
</dbReference>
<dbReference type="Pfam" id="PF00096">
    <property type="entry name" value="zf-C2H2"/>
    <property type="match status" value="3"/>
</dbReference>
<dbReference type="PROSITE" id="PS00028">
    <property type="entry name" value="ZINC_FINGER_C2H2_1"/>
    <property type="match status" value="4"/>
</dbReference>
<feature type="domain" description="C2H2-type" evidence="14">
    <location>
        <begin position="505"/>
        <end position="537"/>
    </location>
</feature>
<dbReference type="FunFam" id="3.30.160.60:FF:000048">
    <property type="entry name" value="GLI family zinc finger 3"/>
    <property type="match status" value="1"/>
</dbReference>
<keyword evidence="9" id="KW-0238">DNA-binding</keyword>
<dbReference type="PANTHER" id="PTHR45718:SF3">
    <property type="entry name" value="ZINC FINGER PROTEIN GLIS1"/>
    <property type="match status" value="1"/>
</dbReference>
<dbReference type="FunFam" id="3.30.160.60:FF:000453">
    <property type="entry name" value="GLIS family zinc finger 3"/>
    <property type="match status" value="1"/>
</dbReference>
<sequence length="880" mass="95774">MNMHAAESELRALDSALRVCARWRRAAGDGQSLQQTTPRRAPDPASFHAREPQSDAFQMRAPGERTAILSTERYGEESSARRHMEDHVNGGRVSFRPAEDGGSELAGEECALLHCGQNLPDLSGTQYNQGAHCDQSTQNLHLQENPQPDSRSTELFQRGLGSSLPISFPVKQEGFGLGAGTGAGTGASEFSVARGGEPNEDRSRVSAAGISSSLSSSSTALTAYVFNNNEGGCGSSLAVSRHSARLSLSSGGLKRRRLPMASQSDSINIAAIVRTSQMSILARVNGANGTNPSPPAPSAAFPQPPTAGYLQPAPAPSPRDPSVSPSTCCLLSLSSSSSSSSSVSSCEDPGSMQPGPADGLGLLMHSGGQRPSAVLKQEPMDDFSPSEEELFHHQFLSPNRGQQQQQQQQQRTPMPPPYHLHQYNMGSGTGALLHLHNQQQPQQPPPGPRVSGPAGLQALERDDSSVFNDKQICRWIDCSAAYDQQEELVRHIEKVHIDQRKGEDFTCFWAGCIRRYKPFNARYKLLIHMRVHSGEKPNKCMFEGCNKAFSRLENLKIHLRSHTGEKPYLCQHPGCQKAFSNSSDRAKHQRTHLDTKPYACQIPGCTKRYTDPSSLRKHVKIHSAKEQQVRRKLRACPHLEPDTLSECLSVQHLHGPAHPQHLHCPAPSQHTLNGKDGRSPALGQDIFTGLFAGSSTTSNGAPVELLSNSPHLPPRHPRLDRDGDGLSGSLLSPGISPLKAAPSPPSALVEKQQNLPSTQQHQQHQLHPHHKPYSTFHSLPSTEADYRGNFQSCFHFGDNYRVEQNISNVHLPTESHSFGTHQHNGFHTSCSTTSSTGFSLLPDLSGTVSQFTPSPEDSVFFQLGSFERSLSQMNSVYTET</sequence>
<evidence type="ECO:0000256" key="3">
    <source>
        <dbReference type="ARBA" id="ARBA00022491"/>
    </source>
</evidence>
<feature type="domain" description="C2H2-type" evidence="14">
    <location>
        <begin position="568"/>
        <end position="597"/>
    </location>
</feature>
<dbReference type="Pfam" id="PF23561">
    <property type="entry name" value="zf-C2H2_15"/>
    <property type="match status" value="1"/>
</dbReference>
<evidence type="ECO:0000256" key="1">
    <source>
        <dbReference type="ARBA" id="ARBA00004123"/>
    </source>
</evidence>
<keyword evidence="11" id="KW-0539">Nucleus</keyword>
<feature type="region of interest" description="Disordered" evidence="13">
    <location>
        <begin position="701"/>
        <end position="775"/>
    </location>
</feature>
<reference evidence="15 16" key="1">
    <citation type="submission" date="2021-07" db="EMBL/GenBank/DDBJ databases">
        <authorList>
            <person name="Imarazene B."/>
            <person name="Zahm M."/>
            <person name="Klopp C."/>
            <person name="Cabau C."/>
            <person name="Beille S."/>
            <person name="Jouanno E."/>
            <person name="Castinel A."/>
            <person name="Lluch J."/>
            <person name="Gil L."/>
            <person name="Kuchtly C."/>
            <person name="Lopez Roques C."/>
            <person name="Donnadieu C."/>
            <person name="Parrinello H."/>
            <person name="Journot L."/>
            <person name="Du K."/>
            <person name="Schartl M."/>
            <person name="Retaux S."/>
            <person name="Guiguen Y."/>
        </authorList>
    </citation>
    <scope>NUCLEOTIDE SEQUENCE [LARGE SCALE GENOMIC DNA]</scope>
    <source>
        <strain evidence="15">Pach_M1</strain>
        <tissue evidence="15">Testis</tissue>
    </source>
</reference>
<feature type="region of interest" description="Disordered" evidence="13">
    <location>
        <begin position="27"/>
        <end position="55"/>
    </location>
</feature>
<organism evidence="15 16">
    <name type="scientific">Astyanax mexicanus</name>
    <name type="common">Blind cave fish</name>
    <name type="synonym">Astyanax fasciatus mexicanus</name>
    <dbReference type="NCBI Taxonomy" id="7994"/>
    <lineage>
        <taxon>Eukaryota</taxon>
        <taxon>Metazoa</taxon>
        <taxon>Chordata</taxon>
        <taxon>Craniata</taxon>
        <taxon>Vertebrata</taxon>
        <taxon>Euteleostomi</taxon>
        <taxon>Actinopterygii</taxon>
        <taxon>Neopterygii</taxon>
        <taxon>Teleostei</taxon>
        <taxon>Ostariophysi</taxon>
        <taxon>Characiformes</taxon>
        <taxon>Characoidei</taxon>
        <taxon>Acestrorhamphidae</taxon>
        <taxon>Acestrorhamphinae</taxon>
        <taxon>Astyanax</taxon>
    </lineage>
</organism>
<name>A0A8T2LEE1_ASTMX</name>
<evidence type="ECO:0000313" key="15">
    <source>
        <dbReference type="EMBL" id="KAG9270113.1"/>
    </source>
</evidence>
<feature type="region of interest" description="Disordered" evidence="13">
    <location>
        <begin position="661"/>
        <end position="681"/>
    </location>
</feature>
<keyword evidence="6 12" id="KW-0863">Zinc-finger</keyword>
<evidence type="ECO:0000256" key="4">
    <source>
        <dbReference type="ARBA" id="ARBA00022723"/>
    </source>
</evidence>
<feature type="region of interest" description="Disordered" evidence="13">
    <location>
        <begin position="284"/>
        <end position="367"/>
    </location>
</feature>
<feature type="region of interest" description="Disordered" evidence="13">
    <location>
        <begin position="188"/>
        <end position="211"/>
    </location>
</feature>
<dbReference type="GO" id="GO:0005634">
    <property type="term" value="C:nucleus"/>
    <property type="evidence" value="ECO:0007669"/>
    <property type="project" value="UniProtKB-SubCell"/>
</dbReference>
<dbReference type="EMBL" id="JAICCE010000012">
    <property type="protein sequence ID" value="KAG9270113.1"/>
    <property type="molecule type" value="Genomic_DNA"/>
</dbReference>
<dbReference type="SMART" id="SM00355">
    <property type="entry name" value="ZnF_C2H2"/>
    <property type="match status" value="5"/>
</dbReference>
<feature type="compositionally biased region" description="Low complexity" evidence="13">
    <location>
        <begin position="321"/>
        <end position="346"/>
    </location>
</feature>
<evidence type="ECO:0000256" key="2">
    <source>
        <dbReference type="ARBA" id="ARBA00010831"/>
    </source>
</evidence>
<dbReference type="InterPro" id="IPR056436">
    <property type="entry name" value="Znf-C2H2_ZIC1-5/GLI1-3-like"/>
</dbReference>
<evidence type="ECO:0000256" key="13">
    <source>
        <dbReference type="SAM" id="MobiDB-lite"/>
    </source>
</evidence>
<keyword evidence="10" id="KW-0804">Transcription</keyword>
<keyword evidence="3" id="KW-0678">Repressor</keyword>
<evidence type="ECO:0000259" key="14">
    <source>
        <dbReference type="PROSITE" id="PS50157"/>
    </source>
</evidence>
<dbReference type="InterPro" id="IPR036236">
    <property type="entry name" value="Znf_C2H2_sf"/>
</dbReference>
<evidence type="ECO:0000256" key="11">
    <source>
        <dbReference type="ARBA" id="ARBA00023242"/>
    </source>
</evidence>
<dbReference type="SUPFAM" id="SSF57667">
    <property type="entry name" value="beta-beta-alpha zinc fingers"/>
    <property type="match status" value="3"/>
</dbReference>
<dbReference type="GO" id="GO:0000981">
    <property type="term" value="F:DNA-binding transcription factor activity, RNA polymerase II-specific"/>
    <property type="evidence" value="ECO:0007669"/>
    <property type="project" value="TreeGrafter"/>
</dbReference>
<evidence type="ECO:0000256" key="8">
    <source>
        <dbReference type="ARBA" id="ARBA00023015"/>
    </source>
</evidence>
<dbReference type="InterPro" id="IPR043359">
    <property type="entry name" value="GLI-like"/>
</dbReference>
<evidence type="ECO:0000256" key="6">
    <source>
        <dbReference type="ARBA" id="ARBA00022771"/>
    </source>
</evidence>
<dbReference type="Proteomes" id="UP000752171">
    <property type="component" value="Unassembled WGS sequence"/>
</dbReference>
<protein>
    <submittedName>
        <fullName evidence="15">Zinc finger protein GLIS1 isoform X1</fullName>
    </submittedName>
</protein>
<evidence type="ECO:0000313" key="16">
    <source>
        <dbReference type="Proteomes" id="UP000752171"/>
    </source>
</evidence>
<keyword evidence="5" id="KW-0677">Repeat</keyword>
<evidence type="ECO:0000256" key="7">
    <source>
        <dbReference type="ARBA" id="ARBA00022833"/>
    </source>
</evidence>